<protein>
    <recommendedName>
        <fullName evidence="3 10">Glutamate--cysteine ligase</fullName>
        <ecNumber evidence="3 10">6.3.2.2</ecNumber>
    </recommendedName>
    <alternativeName>
        <fullName evidence="9 10">Gamma-ECS</fullName>
    </alternativeName>
    <alternativeName>
        <fullName evidence="8 10">Gamma-glutamylcysteine synthetase</fullName>
    </alternativeName>
</protein>
<feature type="region of interest" description="Disordered" evidence="11">
    <location>
        <begin position="610"/>
        <end position="642"/>
    </location>
</feature>
<accession>A0A9J6H7V7</accession>
<dbReference type="EMBL" id="JABSTR010001244">
    <property type="protein sequence ID" value="KAH9383747.1"/>
    <property type="molecule type" value="Genomic_DNA"/>
</dbReference>
<evidence type="ECO:0000256" key="10">
    <source>
        <dbReference type="RuleBase" id="RU367135"/>
    </source>
</evidence>
<keyword evidence="4 10" id="KW-0436">Ligase</keyword>
<dbReference type="Gene3D" id="3.30.590.50">
    <property type="match status" value="2"/>
</dbReference>
<evidence type="ECO:0000256" key="9">
    <source>
        <dbReference type="ARBA" id="ARBA00032122"/>
    </source>
</evidence>
<dbReference type="GO" id="GO:0005524">
    <property type="term" value="F:ATP binding"/>
    <property type="evidence" value="ECO:0007669"/>
    <property type="project" value="UniProtKB-UniRule"/>
</dbReference>
<organism evidence="12 13">
    <name type="scientific">Haemaphysalis longicornis</name>
    <name type="common">Bush tick</name>
    <dbReference type="NCBI Taxonomy" id="44386"/>
    <lineage>
        <taxon>Eukaryota</taxon>
        <taxon>Metazoa</taxon>
        <taxon>Ecdysozoa</taxon>
        <taxon>Arthropoda</taxon>
        <taxon>Chelicerata</taxon>
        <taxon>Arachnida</taxon>
        <taxon>Acari</taxon>
        <taxon>Parasitiformes</taxon>
        <taxon>Ixodida</taxon>
        <taxon>Ixodoidea</taxon>
        <taxon>Ixodidae</taxon>
        <taxon>Haemaphysalinae</taxon>
        <taxon>Haemaphysalis</taxon>
    </lineage>
</organism>
<sequence length="642" mass="72737">MGLLSQGSSLSWEETKRRSDYVRRRGIAHFIKVYHATCGRRNDPLLWGDEVEYMLVRFDHARRQVQLLLRGADIMRVLNERELHAAPSPSLCKWHPEFGAYAMEAVPMLPYGDTISHCNVVEDNMRRRRAEVSALLEPNEQLMCITVFPRLGCSDFTHPSFKPSLRSEAMPSLFVPEQMIYPAHPRFRTLSRNIRMRRGKRVVINAPIFRDANTAEPFVEDLTSLGADQEAELAALPNHVYMDAMGFGMGNCCLQLTLQASNMLEAMRLYDQLANLCPIMMALGASSPIFRGYLVESDCRFDVISAAVDDRTDDEMATVRARYSSIPCFISVANEVYNDVQVAHNRDIYQLLRSENIHHGLALHLSHVFAKDSLSLYKEMLSEGVDNDQDHFENLQTTSWHTLRFKPPQPNSDIGWCVEFRPMELQMTEFENAAYIVFIVLLTRAILTFDLDLVVPISKVDENMKLCQKRDAVLRERLWFRENLLARTSGGATPPPAHVTRMTLAEIVNGKAGADFPGLVPLIRAFLNDLEEVDVTTRCTVEQYLRLIEGRASGKLMTAAHWIRQAVASHPEYKKDSVVSDSITYDLVARMNRLQHNFWCCPELIGMPASRSTPEAPYSPNRSAPASPPTGQNFPRSSSPSK</sequence>
<evidence type="ECO:0000256" key="7">
    <source>
        <dbReference type="ARBA" id="ARBA00022840"/>
    </source>
</evidence>
<evidence type="ECO:0000256" key="1">
    <source>
        <dbReference type="ARBA" id="ARBA00005006"/>
    </source>
</evidence>
<dbReference type="Gene3D" id="1.10.8.960">
    <property type="match status" value="1"/>
</dbReference>
<dbReference type="SUPFAM" id="SSF55931">
    <property type="entry name" value="Glutamine synthetase/guanido kinase"/>
    <property type="match status" value="1"/>
</dbReference>
<comment type="catalytic activity">
    <reaction evidence="10">
        <text>L-cysteine + L-glutamate + ATP = gamma-L-glutamyl-L-cysteine + ADP + phosphate + H(+)</text>
        <dbReference type="Rhea" id="RHEA:13285"/>
        <dbReference type="ChEBI" id="CHEBI:15378"/>
        <dbReference type="ChEBI" id="CHEBI:29985"/>
        <dbReference type="ChEBI" id="CHEBI:30616"/>
        <dbReference type="ChEBI" id="CHEBI:35235"/>
        <dbReference type="ChEBI" id="CHEBI:43474"/>
        <dbReference type="ChEBI" id="CHEBI:58173"/>
        <dbReference type="ChEBI" id="CHEBI:456216"/>
        <dbReference type="EC" id="6.3.2.2"/>
    </reaction>
</comment>
<dbReference type="Pfam" id="PF03074">
    <property type="entry name" value="GCS"/>
    <property type="match status" value="1"/>
</dbReference>
<comment type="similarity">
    <text evidence="2 10">Belongs to the glutamate--cysteine ligase type 3 family.</text>
</comment>
<name>A0A9J6H7V7_HAELO</name>
<dbReference type="GO" id="GO:0004357">
    <property type="term" value="F:glutamate-cysteine ligase activity"/>
    <property type="evidence" value="ECO:0007669"/>
    <property type="project" value="UniProtKB-UniRule"/>
</dbReference>
<dbReference type="EC" id="6.3.2.2" evidence="3 10"/>
<comment type="caution">
    <text evidence="12">The sequence shown here is derived from an EMBL/GenBank/DDBJ whole genome shotgun (WGS) entry which is preliminary data.</text>
</comment>
<dbReference type="PANTHER" id="PTHR11164:SF0">
    <property type="entry name" value="GLUTAMATE--CYSTEINE LIGASE CATALYTIC SUBUNIT"/>
    <property type="match status" value="1"/>
</dbReference>
<evidence type="ECO:0000256" key="2">
    <source>
        <dbReference type="ARBA" id="ARBA00008100"/>
    </source>
</evidence>
<dbReference type="InterPro" id="IPR004308">
    <property type="entry name" value="GCS"/>
</dbReference>
<evidence type="ECO:0000256" key="5">
    <source>
        <dbReference type="ARBA" id="ARBA00022684"/>
    </source>
</evidence>
<evidence type="ECO:0000256" key="6">
    <source>
        <dbReference type="ARBA" id="ARBA00022741"/>
    </source>
</evidence>
<dbReference type="OMA" id="CCPELIG"/>
<feature type="compositionally biased region" description="Polar residues" evidence="11">
    <location>
        <begin position="620"/>
        <end position="642"/>
    </location>
</feature>
<dbReference type="InterPro" id="IPR014746">
    <property type="entry name" value="Gln_synth/guanido_kin_cat_dom"/>
</dbReference>
<dbReference type="PANTHER" id="PTHR11164">
    <property type="entry name" value="GLUTAMATE CYSTEINE LIGASE"/>
    <property type="match status" value="1"/>
</dbReference>
<evidence type="ECO:0000256" key="4">
    <source>
        <dbReference type="ARBA" id="ARBA00022598"/>
    </source>
</evidence>
<proteinExistence type="inferred from homology"/>
<keyword evidence="6 10" id="KW-0547">Nucleotide-binding</keyword>
<dbReference type="Proteomes" id="UP000821853">
    <property type="component" value="Unassembled WGS sequence"/>
</dbReference>
<evidence type="ECO:0000256" key="11">
    <source>
        <dbReference type="SAM" id="MobiDB-lite"/>
    </source>
</evidence>
<dbReference type="GO" id="GO:0006750">
    <property type="term" value="P:glutathione biosynthetic process"/>
    <property type="evidence" value="ECO:0007669"/>
    <property type="project" value="UniProtKB-UniRule"/>
</dbReference>
<comment type="pathway">
    <text evidence="1 10">Sulfur metabolism; glutathione biosynthesis; glutathione from L-cysteine and L-glutamate: step 1/2.</text>
</comment>
<gene>
    <name evidence="12" type="ORF">HPB48_025513</name>
</gene>
<keyword evidence="13" id="KW-1185">Reference proteome</keyword>
<dbReference type="AlphaFoldDB" id="A0A9J6H7V7"/>
<evidence type="ECO:0000256" key="8">
    <source>
        <dbReference type="ARBA" id="ARBA00030585"/>
    </source>
</evidence>
<evidence type="ECO:0000313" key="13">
    <source>
        <dbReference type="Proteomes" id="UP000821853"/>
    </source>
</evidence>
<evidence type="ECO:0000256" key="3">
    <source>
        <dbReference type="ARBA" id="ARBA00012220"/>
    </source>
</evidence>
<dbReference type="VEuPathDB" id="VectorBase:HLOH_049121"/>
<keyword evidence="7 10" id="KW-0067">ATP-binding</keyword>
<keyword evidence="5 10" id="KW-0317">Glutathione biosynthesis</keyword>
<evidence type="ECO:0000313" key="12">
    <source>
        <dbReference type="EMBL" id="KAH9383747.1"/>
    </source>
</evidence>
<dbReference type="FunFam" id="3.30.590.50:FF:000002">
    <property type="entry name" value="Glutamate--cysteine ligase catalytic subunit"/>
    <property type="match status" value="1"/>
</dbReference>
<dbReference type="OrthoDB" id="7939818at2759"/>
<dbReference type="GO" id="GO:0017109">
    <property type="term" value="C:glutamate-cysteine ligase complex"/>
    <property type="evidence" value="ECO:0007669"/>
    <property type="project" value="TreeGrafter"/>
</dbReference>
<reference evidence="12 13" key="1">
    <citation type="journal article" date="2020" name="Cell">
        <title>Large-Scale Comparative Analyses of Tick Genomes Elucidate Their Genetic Diversity and Vector Capacities.</title>
        <authorList>
            <consortium name="Tick Genome and Microbiome Consortium (TIGMIC)"/>
            <person name="Jia N."/>
            <person name="Wang J."/>
            <person name="Shi W."/>
            <person name="Du L."/>
            <person name="Sun Y."/>
            <person name="Zhan W."/>
            <person name="Jiang J.F."/>
            <person name="Wang Q."/>
            <person name="Zhang B."/>
            <person name="Ji P."/>
            <person name="Bell-Sakyi L."/>
            <person name="Cui X.M."/>
            <person name="Yuan T.T."/>
            <person name="Jiang B.G."/>
            <person name="Yang W.F."/>
            <person name="Lam T.T."/>
            <person name="Chang Q.C."/>
            <person name="Ding S.J."/>
            <person name="Wang X.J."/>
            <person name="Zhu J.G."/>
            <person name="Ruan X.D."/>
            <person name="Zhao L."/>
            <person name="Wei J.T."/>
            <person name="Ye R.Z."/>
            <person name="Que T.C."/>
            <person name="Du C.H."/>
            <person name="Zhou Y.H."/>
            <person name="Cheng J.X."/>
            <person name="Dai P.F."/>
            <person name="Guo W.B."/>
            <person name="Han X.H."/>
            <person name="Huang E.J."/>
            <person name="Li L.F."/>
            <person name="Wei W."/>
            <person name="Gao Y.C."/>
            <person name="Liu J.Z."/>
            <person name="Shao H.Z."/>
            <person name="Wang X."/>
            <person name="Wang C.C."/>
            <person name="Yang T.C."/>
            <person name="Huo Q.B."/>
            <person name="Li W."/>
            <person name="Chen H.Y."/>
            <person name="Chen S.E."/>
            <person name="Zhou L.G."/>
            <person name="Ni X.B."/>
            <person name="Tian J.H."/>
            <person name="Sheng Y."/>
            <person name="Liu T."/>
            <person name="Pan Y.S."/>
            <person name="Xia L.Y."/>
            <person name="Li J."/>
            <person name="Zhao F."/>
            <person name="Cao W.C."/>
        </authorList>
    </citation>
    <scope>NUCLEOTIDE SEQUENCE [LARGE SCALE GENOMIC DNA]</scope>
    <source>
        <strain evidence="12">HaeL-2018</strain>
    </source>
</reference>